<feature type="transmembrane region" description="Helical" evidence="6">
    <location>
        <begin position="55"/>
        <end position="77"/>
    </location>
</feature>
<evidence type="ECO:0000256" key="1">
    <source>
        <dbReference type="ARBA" id="ARBA00004651"/>
    </source>
</evidence>
<evidence type="ECO:0000256" key="6">
    <source>
        <dbReference type="SAM" id="Phobius"/>
    </source>
</evidence>
<keyword evidence="2" id="KW-1003">Cell membrane</keyword>
<keyword evidence="5 6" id="KW-0472">Membrane</keyword>
<feature type="transmembrane region" description="Helical" evidence="6">
    <location>
        <begin position="354"/>
        <end position="373"/>
    </location>
</feature>
<feature type="transmembrane region" description="Helical" evidence="6">
    <location>
        <begin position="179"/>
        <end position="202"/>
    </location>
</feature>
<feature type="transmembrane region" description="Helical" evidence="6">
    <location>
        <begin position="89"/>
        <end position="112"/>
    </location>
</feature>
<protein>
    <submittedName>
        <fullName evidence="7">Lipopolysaccharide biosynthesis protein</fullName>
    </submittedName>
</protein>
<evidence type="ECO:0000313" key="7">
    <source>
        <dbReference type="EMBL" id="MFD0925155.1"/>
    </source>
</evidence>
<evidence type="ECO:0000313" key="8">
    <source>
        <dbReference type="Proteomes" id="UP001597068"/>
    </source>
</evidence>
<feature type="transmembrane region" description="Helical" evidence="6">
    <location>
        <begin position="326"/>
        <end position="347"/>
    </location>
</feature>
<dbReference type="EMBL" id="JBHTIL010000001">
    <property type="protein sequence ID" value="MFD0925155.1"/>
    <property type="molecule type" value="Genomic_DNA"/>
</dbReference>
<dbReference type="RefSeq" id="WP_253646871.1">
    <property type="nucleotide sequence ID" value="NZ_BAAAMO010000002.1"/>
</dbReference>
<feature type="transmembrane region" description="Helical" evidence="6">
    <location>
        <begin position="379"/>
        <end position="399"/>
    </location>
</feature>
<sequence>MTTWLRRRPRAAAASGSLASSVGQVAVGSMVANVCAYFVHLPASRWLSPDQYGEFAVLLQATLVLGVPALAVQAVTAREVVAGRSTRSLVRLGGITAVAVAVIAAIAVVPFMTIAHTGLPATAAAFTVAPLLVIISVGQGILQGHQHFRALAWVIGLVGVARTVPPLIALALGGQASSALLATMIGAVAAVGLVVSQVRSLVTHTDDAGLPRLSARSVMHASQVQLVLVTATSIDLLLSRVVLSENDSGVYALGTVAAKVAYWLPQAVGLVVFPRLADAQRSAAALRGAVLVLLGLSAVTSIGAAVGGPLVPIVIGTDYRPVAGLLWLFAIAGGAMAVLQVALLAAIARNRTRVATIPWVVLAVEVVVILAAAHSVLSLATIAAACAVVSAAATVAVTMRLTPHPVTPD</sequence>
<evidence type="ECO:0000256" key="5">
    <source>
        <dbReference type="ARBA" id="ARBA00023136"/>
    </source>
</evidence>
<comment type="subcellular location">
    <subcellularLocation>
        <location evidence="1">Cell membrane</location>
        <topology evidence="1">Multi-pass membrane protein</topology>
    </subcellularLocation>
</comment>
<comment type="caution">
    <text evidence="7">The sequence shown here is derived from an EMBL/GenBank/DDBJ whole genome shotgun (WGS) entry which is preliminary data.</text>
</comment>
<gene>
    <name evidence="7" type="ORF">ACFQ04_05330</name>
</gene>
<dbReference type="PANTHER" id="PTHR30250">
    <property type="entry name" value="PST FAMILY PREDICTED COLANIC ACID TRANSPORTER"/>
    <property type="match status" value="1"/>
</dbReference>
<keyword evidence="3 6" id="KW-0812">Transmembrane</keyword>
<dbReference type="Proteomes" id="UP001597068">
    <property type="component" value="Unassembled WGS sequence"/>
</dbReference>
<organism evidence="7 8">
    <name type="scientific">Williamsia deligens</name>
    <dbReference type="NCBI Taxonomy" id="321325"/>
    <lineage>
        <taxon>Bacteria</taxon>
        <taxon>Bacillati</taxon>
        <taxon>Actinomycetota</taxon>
        <taxon>Actinomycetes</taxon>
        <taxon>Mycobacteriales</taxon>
        <taxon>Nocardiaceae</taxon>
        <taxon>Williamsia</taxon>
    </lineage>
</organism>
<dbReference type="InterPro" id="IPR050833">
    <property type="entry name" value="Poly_Biosynth_Transport"/>
</dbReference>
<feature type="transmembrane region" description="Helical" evidence="6">
    <location>
        <begin position="150"/>
        <end position="173"/>
    </location>
</feature>
<accession>A0ABW3G6D4</accession>
<reference evidence="8" key="1">
    <citation type="journal article" date="2019" name="Int. J. Syst. Evol. Microbiol.">
        <title>The Global Catalogue of Microorganisms (GCM) 10K type strain sequencing project: providing services to taxonomists for standard genome sequencing and annotation.</title>
        <authorList>
            <consortium name="The Broad Institute Genomics Platform"/>
            <consortium name="The Broad Institute Genome Sequencing Center for Infectious Disease"/>
            <person name="Wu L."/>
            <person name="Ma J."/>
        </authorList>
    </citation>
    <scope>NUCLEOTIDE SEQUENCE [LARGE SCALE GENOMIC DNA]</scope>
    <source>
        <strain evidence="8">CCUG 50873</strain>
    </source>
</reference>
<proteinExistence type="predicted"/>
<name>A0ABW3G6D4_9NOCA</name>
<keyword evidence="4 6" id="KW-1133">Transmembrane helix</keyword>
<evidence type="ECO:0000256" key="3">
    <source>
        <dbReference type="ARBA" id="ARBA00022692"/>
    </source>
</evidence>
<evidence type="ECO:0000256" key="4">
    <source>
        <dbReference type="ARBA" id="ARBA00022989"/>
    </source>
</evidence>
<dbReference type="PANTHER" id="PTHR30250:SF11">
    <property type="entry name" value="O-ANTIGEN TRANSPORTER-RELATED"/>
    <property type="match status" value="1"/>
</dbReference>
<keyword evidence="8" id="KW-1185">Reference proteome</keyword>
<feature type="transmembrane region" description="Helical" evidence="6">
    <location>
        <begin position="118"/>
        <end position="138"/>
    </location>
</feature>
<feature type="transmembrane region" description="Helical" evidence="6">
    <location>
        <begin position="285"/>
        <end position="306"/>
    </location>
</feature>
<evidence type="ECO:0000256" key="2">
    <source>
        <dbReference type="ARBA" id="ARBA00022475"/>
    </source>
</evidence>